<gene>
    <name evidence="2" type="ORF">SAMN05421738_10972</name>
</gene>
<sequence>MDTILKIIAFVMLLVPTIYQAIAGFRTKDKEVVKKIAWQTVIMQVIGTLLAYFIFIKIGQDKQVAIYAGFVFFLSLVLLIFIQNILIFLRNNNNQ</sequence>
<evidence type="ECO:0000313" key="2">
    <source>
        <dbReference type="EMBL" id="SFN26560.1"/>
    </source>
</evidence>
<keyword evidence="1" id="KW-0472">Membrane</keyword>
<keyword evidence="3" id="KW-1185">Reference proteome</keyword>
<evidence type="ECO:0000256" key="1">
    <source>
        <dbReference type="SAM" id="Phobius"/>
    </source>
</evidence>
<dbReference type="OrthoDB" id="1446386at2"/>
<dbReference type="AlphaFoldDB" id="A0A1I4XMN6"/>
<feature type="transmembrane region" description="Helical" evidence="1">
    <location>
        <begin position="37"/>
        <end position="58"/>
    </location>
</feature>
<feature type="transmembrane region" description="Helical" evidence="1">
    <location>
        <begin position="6"/>
        <end position="25"/>
    </location>
</feature>
<name>A0A1I4XMN6_9FLAO</name>
<dbReference type="Proteomes" id="UP000199149">
    <property type="component" value="Unassembled WGS sequence"/>
</dbReference>
<evidence type="ECO:0000313" key="3">
    <source>
        <dbReference type="Proteomes" id="UP000199149"/>
    </source>
</evidence>
<accession>A0A1I4XMN6</accession>
<keyword evidence="1" id="KW-1133">Transmembrane helix</keyword>
<organism evidence="2 3">
    <name type="scientific">Algoriella xinjiangensis</name>
    <dbReference type="NCBI Taxonomy" id="684065"/>
    <lineage>
        <taxon>Bacteria</taxon>
        <taxon>Pseudomonadati</taxon>
        <taxon>Bacteroidota</taxon>
        <taxon>Flavobacteriia</taxon>
        <taxon>Flavobacteriales</taxon>
        <taxon>Weeksellaceae</taxon>
        <taxon>Algoriella</taxon>
    </lineage>
</organism>
<dbReference type="EMBL" id="FOUZ01000009">
    <property type="protein sequence ID" value="SFN26560.1"/>
    <property type="molecule type" value="Genomic_DNA"/>
</dbReference>
<feature type="transmembrane region" description="Helical" evidence="1">
    <location>
        <begin position="64"/>
        <end position="89"/>
    </location>
</feature>
<keyword evidence="1" id="KW-0812">Transmembrane</keyword>
<dbReference type="STRING" id="684065.SAMN05421738_10972"/>
<protein>
    <submittedName>
        <fullName evidence="2">Uncharacterized protein</fullName>
    </submittedName>
</protein>
<dbReference type="RefSeq" id="WP_092908497.1">
    <property type="nucleotide sequence ID" value="NZ_FOUZ01000009.1"/>
</dbReference>
<reference evidence="3" key="1">
    <citation type="submission" date="2016-10" db="EMBL/GenBank/DDBJ databases">
        <authorList>
            <person name="Varghese N."/>
            <person name="Submissions S."/>
        </authorList>
    </citation>
    <scope>NUCLEOTIDE SEQUENCE [LARGE SCALE GENOMIC DNA]</scope>
    <source>
        <strain evidence="3">XJ109</strain>
    </source>
</reference>
<proteinExistence type="predicted"/>